<organism evidence="5 6">
    <name type="scientific">Neofusicoccum ribis</name>
    <dbReference type="NCBI Taxonomy" id="45134"/>
    <lineage>
        <taxon>Eukaryota</taxon>
        <taxon>Fungi</taxon>
        <taxon>Dikarya</taxon>
        <taxon>Ascomycota</taxon>
        <taxon>Pezizomycotina</taxon>
        <taxon>Dothideomycetes</taxon>
        <taxon>Dothideomycetes incertae sedis</taxon>
        <taxon>Botryosphaeriales</taxon>
        <taxon>Botryosphaeriaceae</taxon>
        <taxon>Neofusicoccum</taxon>
    </lineage>
</organism>
<dbReference type="Gene3D" id="2.60.260.20">
    <property type="entry name" value="Urease metallochaperone UreE, N-terminal domain"/>
    <property type="match status" value="2"/>
</dbReference>
<dbReference type="PANTHER" id="PTHR24078">
    <property type="entry name" value="DNAJ HOMOLOG SUBFAMILY C MEMBER"/>
    <property type="match status" value="1"/>
</dbReference>
<evidence type="ECO:0000313" key="6">
    <source>
        <dbReference type="Proteomes" id="UP001521116"/>
    </source>
</evidence>
<feature type="coiled-coil region" evidence="2">
    <location>
        <begin position="78"/>
        <end position="105"/>
    </location>
</feature>
<dbReference type="InterPro" id="IPR051339">
    <property type="entry name" value="DnaJ_subfamily_B"/>
</dbReference>
<keyword evidence="1" id="KW-0143">Chaperone</keyword>
<protein>
    <submittedName>
        <fullName evidence="5">DnaJ (Hsp40), subfamily A, member 4</fullName>
    </submittedName>
</protein>
<dbReference type="PANTHER" id="PTHR24078:SF553">
    <property type="entry name" value="DNAJ HOMOLOG SUBFAMILY B MEMBER 5"/>
    <property type="match status" value="1"/>
</dbReference>
<reference evidence="5 6" key="1">
    <citation type="submission" date="2024-02" db="EMBL/GenBank/DDBJ databases">
        <title>De novo assembly and annotation of 12 fungi associated with fruit tree decline syndrome in Ontario, Canada.</title>
        <authorList>
            <person name="Sulman M."/>
            <person name="Ellouze W."/>
            <person name="Ilyukhin E."/>
        </authorList>
    </citation>
    <scope>NUCLEOTIDE SEQUENCE [LARGE SCALE GENOMIC DNA]</scope>
    <source>
        <strain evidence="5 6">M1-105</strain>
    </source>
</reference>
<gene>
    <name evidence="5" type="primary">DNAJA4</name>
    <name evidence="5" type="ORF">SLS56_001237</name>
</gene>
<dbReference type="InterPro" id="IPR002939">
    <property type="entry name" value="DnaJ_C"/>
</dbReference>
<dbReference type="Pfam" id="PF01556">
    <property type="entry name" value="DnaJ_C"/>
    <property type="match status" value="1"/>
</dbReference>
<dbReference type="Proteomes" id="UP001521116">
    <property type="component" value="Unassembled WGS sequence"/>
</dbReference>
<dbReference type="CDD" id="cd10747">
    <property type="entry name" value="DnaJ_C"/>
    <property type="match status" value="1"/>
</dbReference>
<feature type="domain" description="Chaperone DnaJ C-terminal" evidence="4">
    <location>
        <begin position="330"/>
        <end position="492"/>
    </location>
</feature>
<comment type="caution">
    <text evidence="5">The sequence shown here is derived from an EMBL/GenBank/DDBJ whole genome shotgun (WGS) entry which is preliminary data.</text>
</comment>
<evidence type="ECO:0000256" key="3">
    <source>
        <dbReference type="SAM" id="MobiDB-lite"/>
    </source>
</evidence>
<proteinExistence type="predicted"/>
<keyword evidence="6" id="KW-1185">Reference proteome</keyword>
<keyword evidence="2" id="KW-0175">Coiled coil</keyword>
<feature type="coiled-coil region" evidence="2">
    <location>
        <begin position="306"/>
        <end position="359"/>
    </location>
</feature>
<accession>A0ABR3TA65</accession>
<evidence type="ECO:0000256" key="1">
    <source>
        <dbReference type="ARBA" id="ARBA00023186"/>
    </source>
</evidence>
<name>A0ABR3TA65_9PEZI</name>
<dbReference type="SUPFAM" id="SSF49493">
    <property type="entry name" value="HSP40/DnaJ peptide-binding domain"/>
    <property type="match status" value="1"/>
</dbReference>
<dbReference type="InterPro" id="IPR008971">
    <property type="entry name" value="HSP40/DnaJ_pept-bd"/>
</dbReference>
<feature type="region of interest" description="Disordered" evidence="3">
    <location>
        <begin position="204"/>
        <end position="301"/>
    </location>
</feature>
<sequence length="501" mass="56945">MAAFLETSKVIDQVEAVRKLAWDQSTACARAGSGFQEICDDTGSLHWELGQLEQELADPKSFLKRCPHHIEVELRELIEECVQDLQDVEEFLSNLKQKRNSINSKDPDLDSLRKRVCERRIILREFRTQATTTALEVMKAQFFMLVEDIFSQRRSPYILTKIVDWDALAEELEHPIFAHRDSLEFADNGDTQSVDDGVDEVLDPLIMNSHSPSPEHPGKRFPQRPKETTYRTPTVEDYDGSEDDELYSPKTVPRSSHSSDTAVDPNTHLPGANSSGSLNDHSKANAEEDDPMASPNWKPRRVDTELKLMQQEKHDIKEEIRKLKAQAKDLEDQKRAWEVEQLQREAEQSRKEAEQLQDLEVFDAGLGIMRMETKDLSINIKKGLQPKSKIKYSCAGNQGPDGVAQDIWFIIEDEWHPLFKRSGSDLHTTVEITIGEAIGGWRKDIQTICRRRLTVKGPKGTPDGWKHTFPGFGMPKSRDPSVRGDLIVEVEIGRSENPGVV</sequence>
<evidence type="ECO:0000256" key="2">
    <source>
        <dbReference type="SAM" id="Coils"/>
    </source>
</evidence>
<evidence type="ECO:0000313" key="5">
    <source>
        <dbReference type="EMBL" id="KAL1636258.1"/>
    </source>
</evidence>
<feature type="compositionally biased region" description="Acidic residues" evidence="3">
    <location>
        <begin position="236"/>
        <end position="246"/>
    </location>
</feature>
<dbReference type="EMBL" id="JAJVDC020000007">
    <property type="protein sequence ID" value="KAL1636258.1"/>
    <property type="molecule type" value="Genomic_DNA"/>
</dbReference>
<evidence type="ECO:0000259" key="4">
    <source>
        <dbReference type="Pfam" id="PF01556"/>
    </source>
</evidence>